<feature type="chain" id="PRO_5045392658" description="GmrSD restriction endonucleases C-terminal domain-containing protein" evidence="1">
    <location>
        <begin position="28"/>
        <end position="548"/>
    </location>
</feature>
<evidence type="ECO:0000259" key="2">
    <source>
        <dbReference type="Pfam" id="PF07510"/>
    </source>
</evidence>
<feature type="domain" description="GmrSD restriction endonucleases C-terminal" evidence="2">
    <location>
        <begin position="389"/>
        <end position="528"/>
    </location>
</feature>
<dbReference type="InterPro" id="IPR011089">
    <property type="entry name" value="GmrSD_C"/>
</dbReference>
<dbReference type="InterPro" id="IPR051922">
    <property type="entry name" value="Bact_Sporulation_Assoc"/>
</dbReference>
<protein>
    <recommendedName>
        <fullName evidence="2">GmrSD restriction endonucleases C-terminal domain-containing protein</fullName>
    </recommendedName>
</protein>
<proteinExistence type="predicted"/>
<evidence type="ECO:0000256" key="1">
    <source>
        <dbReference type="SAM" id="SignalP"/>
    </source>
</evidence>
<dbReference type="EMBL" id="BAABCJ010000007">
    <property type="protein sequence ID" value="GAA3711954.1"/>
    <property type="molecule type" value="Genomic_DNA"/>
</dbReference>
<dbReference type="Pfam" id="PF07510">
    <property type="entry name" value="GmrSD_C"/>
    <property type="match status" value="1"/>
</dbReference>
<keyword evidence="4" id="KW-1185">Reference proteome</keyword>
<comment type="caution">
    <text evidence="3">The sequence shown here is derived from an EMBL/GenBank/DDBJ whole genome shotgun (WGS) entry which is preliminary data.</text>
</comment>
<sequence length="548" mass="57225">MLRWGKKTASVLSASLLAVGALLGVDAAGPTVPAAHAAETITTDRLAGADRYATAIAASKSAYPGEADTVYLATGLDYADALVAGPAAAKERGPLLLTRPSGLNAAVAAEIDRLNPSKVVVVGGTGAIGRDVVRSVEELGPRVERRGGANRYETADAVVRGAFDAADQAYVATGLNYADALSASAVAASRNAPVLLVRGTASTVPAATEETLRDLGVTSTVVTGGPAIVSHPIVSELGEFGPRRVYGPDRFETNRRLNAELVQTSIRAYLATGFDYPDALACAAVAGAQKSPLYLARPHCVADGIATDLQASPVARLTLVGGAGVLSDDAGRLASCTPRWQFNADLPKSSATVLQQLETIPVKGRAPKTGYTRAEFGPTWADVDNNSCDTRNDILRRDLRDIVLGSVSGCRNHTVMSGILDDPYTGTTIGFQRGVGTSNTVQIDHVVALSDAWQKGAQQMTERNRTLFANDPLNLLAVDGPANGSKGDSDAATWLPPNKVIRCDYVTRQTAVKAKYGLWVTQAEHDAIETVVTTKCPGQKALAVTPVK</sequence>
<dbReference type="InterPro" id="IPR007253">
    <property type="entry name" value="Cell_wall-bd_2"/>
</dbReference>
<name>A0ABP7E4B0_9MICC</name>
<evidence type="ECO:0000313" key="4">
    <source>
        <dbReference type="Proteomes" id="UP001501536"/>
    </source>
</evidence>
<dbReference type="RefSeq" id="WP_344885705.1">
    <property type="nucleotide sequence ID" value="NZ_BAABCJ010000007.1"/>
</dbReference>
<keyword evidence="1" id="KW-0732">Signal</keyword>
<organism evidence="3 4">
    <name type="scientific">Zhihengliuella alba</name>
    <dbReference type="NCBI Taxonomy" id="547018"/>
    <lineage>
        <taxon>Bacteria</taxon>
        <taxon>Bacillati</taxon>
        <taxon>Actinomycetota</taxon>
        <taxon>Actinomycetes</taxon>
        <taxon>Micrococcales</taxon>
        <taxon>Micrococcaceae</taxon>
        <taxon>Zhihengliuella</taxon>
    </lineage>
</organism>
<accession>A0ABP7E4B0</accession>
<feature type="signal peptide" evidence="1">
    <location>
        <begin position="1"/>
        <end position="27"/>
    </location>
</feature>
<dbReference type="Pfam" id="PF04122">
    <property type="entry name" value="CW_binding_2"/>
    <property type="match status" value="3"/>
</dbReference>
<dbReference type="PANTHER" id="PTHR30032:SF8">
    <property type="entry name" value="GERMINATION-SPECIFIC N-ACETYLMURAMOYL-L-ALANINE AMIDASE"/>
    <property type="match status" value="1"/>
</dbReference>
<evidence type="ECO:0000313" key="3">
    <source>
        <dbReference type="EMBL" id="GAA3711954.1"/>
    </source>
</evidence>
<dbReference type="Gene3D" id="3.40.50.12090">
    <property type="match status" value="1"/>
</dbReference>
<reference evidence="4" key="1">
    <citation type="journal article" date="2019" name="Int. J. Syst. Evol. Microbiol.">
        <title>The Global Catalogue of Microorganisms (GCM) 10K type strain sequencing project: providing services to taxonomists for standard genome sequencing and annotation.</title>
        <authorList>
            <consortium name="The Broad Institute Genomics Platform"/>
            <consortium name="The Broad Institute Genome Sequencing Center for Infectious Disease"/>
            <person name="Wu L."/>
            <person name="Ma J."/>
        </authorList>
    </citation>
    <scope>NUCLEOTIDE SEQUENCE [LARGE SCALE GENOMIC DNA]</scope>
    <source>
        <strain evidence="4">JCM 16961</strain>
    </source>
</reference>
<dbReference type="PANTHER" id="PTHR30032">
    <property type="entry name" value="N-ACETYLMURAMOYL-L-ALANINE AMIDASE-RELATED"/>
    <property type="match status" value="1"/>
</dbReference>
<gene>
    <name evidence="3" type="ORF">GCM10022377_26750</name>
</gene>
<dbReference type="Proteomes" id="UP001501536">
    <property type="component" value="Unassembled WGS sequence"/>
</dbReference>